<dbReference type="GO" id="GO:0015344">
    <property type="term" value="F:siderophore uptake transmembrane transporter activity"/>
    <property type="evidence" value="ECO:0007669"/>
    <property type="project" value="TreeGrafter"/>
</dbReference>
<accession>A0A3B7MP77</accession>
<dbReference type="GO" id="GO:0009279">
    <property type="term" value="C:cell outer membrane"/>
    <property type="evidence" value="ECO:0007669"/>
    <property type="project" value="UniProtKB-SubCell"/>
</dbReference>
<feature type="signal peptide" evidence="8">
    <location>
        <begin position="1"/>
        <end position="20"/>
    </location>
</feature>
<dbReference type="KEGG" id="pseg:D3H65_17155"/>
<evidence type="ECO:0000256" key="7">
    <source>
        <dbReference type="ARBA" id="ARBA00023237"/>
    </source>
</evidence>
<evidence type="ECO:0000256" key="2">
    <source>
        <dbReference type="ARBA" id="ARBA00022448"/>
    </source>
</evidence>
<dbReference type="OrthoDB" id="9803050at2"/>
<keyword evidence="6" id="KW-0472">Membrane</keyword>
<keyword evidence="9" id="KW-0675">Receptor</keyword>
<evidence type="ECO:0000256" key="6">
    <source>
        <dbReference type="ARBA" id="ARBA00023136"/>
    </source>
</evidence>
<organism evidence="9 10">
    <name type="scientific">Paraflavitalea soli</name>
    <dbReference type="NCBI Taxonomy" id="2315862"/>
    <lineage>
        <taxon>Bacteria</taxon>
        <taxon>Pseudomonadati</taxon>
        <taxon>Bacteroidota</taxon>
        <taxon>Chitinophagia</taxon>
        <taxon>Chitinophagales</taxon>
        <taxon>Chitinophagaceae</taxon>
        <taxon>Paraflavitalea</taxon>
    </lineage>
</organism>
<protein>
    <submittedName>
        <fullName evidence="9">TonB-dependent receptor</fullName>
    </submittedName>
</protein>
<evidence type="ECO:0000313" key="10">
    <source>
        <dbReference type="Proteomes" id="UP000263900"/>
    </source>
</evidence>
<keyword evidence="10" id="KW-1185">Reference proteome</keyword>
<dbReference type="EMBL" id="CP032157">
    <property type="protein sequence ID" value="AXY75597.1"/>
    <property type="molecule type" value="Genomic_DNA"/>
</dbReference>
<dbReference type="InterPro" id="IPR036942">
    <property type="entry name" value="Beta-barrel_TonB_sf"/>
</dbReference>
<dbReference type="AlphaFoldDB" id="A0A3B7MP77"/>
<keyword evidence="4" id="KW-0812">Transmembrane</keyword>
<proteinExistence type="predicted"/>
<evidence type="ECO:0000256" key="4">
    <source>
        <dbReference type="ARBA" id="ARBA00022692"/>
    </source>
</evidence>
<dbReference type="SUPFAM" id="SSF56935">
    <property type="entry name" value="Porins"/>
    <property type="match status" value="1"/>
</dbReference>
<dbReference type="InterPro" id="IPR039426">
    <property type="entry name" value="TonB-dep_rcpt-like"/>
</dbReference>
<evidence type="ECO:0000313" key="9">
    <source>
        <dbReference type="EMBL" id="AXY75597.1"/>
    </source>
</evidence>
<dbReference type="Proteomes" id="UP000263900">
    <property type="component" value="Chromosome"/>
</dbReference>
<sequence>MKRAICILVLLCCCMHMAWAQKSVFAIRSYIPSFQKATVKDFLDDINHSGKVVIEYASNNLDTAKVISLTGFPNTLGAVLQQVLKDQNVSILEKNNKIILIPSPVPLPADFFITHYSIYGLIKEAISGEPLADATIWHPSLQKGSLSNTFGHYTLVLPEGKQVLFISYAGYNTRKLEVDLSENTRIDLTLEPKSNIQAVTISAESKPGQSAENISHGAEAVQDMFLGEPDAIRSLYMQPGIKNIPEITNGLLVRGGSPDQNVFLLDGNKVFNPTHLLGTLFIINKSAVKTLNLYKSNFPARYGGGLSSVIDVVTKDGNMQQWKGEANAGVLAGSFTLEGPIKKDRAAIMLSFRHSWINPLLHVMNSGIGVNFYDLNVKYTQWLGKKDKLMLHVYAGQDDLTLHRDYTNNVQRWGNRTASLGWNRLLGPKAFINTSVNYSEYKNIAGFRYNLYDSTGASMQNRVYNTYSSIEQINAQTRLEFTASNTLRFITGAKANFTKVRPFDSNISTEFFDKPEDFTDFPPISFRELVFFLENEIRPDKEFFVRPGIHVSHFTNNGFDYTSWQPRLYATYRLDKQHQLNFSYNHMTQYLHLVTNPYLGINGDAWVPSTSSLGPEESDMVNLGYTFRNKKKLILSAEVYYKELRNVTNYVEGKNLFLNTADWEQNVQTGKGWCYGLEAKLEKTADDWYFQMGYTLSWNWRKFKGINNDEKFPFKYDRRHSLNAAATYHLNKHWNFSTLWTFSTGDVFTLPDRGYPDFDDAQQIFNPLSPKEYRLIYHSSAINQYRTLPYHRLDFAATYEQQHTARLISRITMGIYNIYGSPNQYVYDLEGTMGKRSLVVTTQYQFFKITPYISYTFAF</sequence>
<keyword evidence="2" id="KW-0813">Transport</keyword>
<dbReference type="Pfam" id="PF13715">
    <property type="entry name" value="CarbopepD_reg_2"/>
    <property type="match status" value="1"/>
</dbReference>
<gene>
    <name evidence="9" type="ORF">D3H65_17155</name>
</gene>
<dbReference type="GO" id="GO:0044718">
    <property type="term" value="P:siderophore transmembrane transport"/>
    <property type="evidence" value="ECO:0007669"/>
    <property type="project" value="TreeGrafter"/>
</dbReference>
<reference evidence="9 10" key="1">
    <citation type="submission" date="2018-09" db="EMBL/GenBank/DDBJ databases">
        <title>Genome sequencing of strain 6GH32-13.</title>
        <authorList>
            <person name="Weon H.-Y."/>
            <person name="Heo J."/>
            <person name="Kwon S.-W."/>
        </authorList>
    </citation>
    <scope>NUCLEOTIDE SEQUENCE [LARGE SCALE GENOMIC DNA]</scope>
    <source>
        <strain evidence="9 10">5GH32-13</strain>
    </source>
</reference>
<keyword evidence="7" id="KW-0998">Cell outer membrane</keyword>
<dbReference type="Gene3D" id="2.40.170.20">
    <property type="entry name" value="TonB-dependent receptor, beta-barrel domain"/>
    <property type="match status" value="1"/>
</dbReference>
<dbReference type="PANTHER" id="PTHR30069:SF29">
    <property type="entry name" value="HEMOGLOBIN AND HEMOGLOBIN-HAPTOGLOBIN-BINDING PROTEIN 1-RELATED"/>
    <property type="match status" value="1"/>
</dbReference>
<keyword evidence="5 8" id="KW-0732">Signal</keyword>
<name>A0A3B7MP77_9BACT</name>
<dbReference type="PANTHER" id="PTHR30069">
    <property type="entry name" value="TONB-DEPENDENT OUTER MEMBRANE RECEPTOR"/>
    <property type="match status" value="1"/>
</dbReference>
<dbReference type="InterPro" id="IPR008969">
    <property type="entry name" value="CarboxyPept-like_regulatory"/>
</dbReference>
<evidence type="ECO:0000256" key="3">
    <source>
        <dbReference type="ARBA" id="ARBA00022452"/>
    </source>
</evidence>
<keyword evidence="3" id="KW-1134">Transmembrane beta strand</keyword>
<evidence type="ECO:0000256" key="5">
    <source>
        <dbReference type="ARBA" id="ARBA00022729"/>
    </source>
</evidence>
<feature type="chain" id="PRO_5017785587" evidence="8">
    <location>
        <begin position="21"/>
        <end position="859"/>
    </location>
</feature>
<evidence type="ECO:0000256" key="8">
    <source>
        <dbReference type="SAM" id="SignalP"/>
    </source>
</evidence>
<evidence type="ECO:0000256" key="1">
    <source>
        <dbReference type="ARBA" id="ARBA00004571"/>
    </source>
</evidence>
<comment type="subcellular location">
    <subcellularLocation>
        <location evidence="1">Cell outer membrane</location>
        <topology evidence="1">Multi-pass membrane protein</topology>
    </subcellularLocation>
</comment>
<dbReference type="SUPFAM" id="SSF49464">
    <property type="entry name" value="Carboxypeptidase regulatory domain-like"/>
    <property type="match status" value="1"/>
</dbReference>
<dbReference type="Gene3D" id="2.60.40.1120">
    <property type="entry name" value="Carboxypeptidase-like, regulatory domain"/>
    <property type="match status" value="1"/>
</dbReference>